<dbReference type="EMBL" id="BAABIE010000013">
    <property type="protein sequence ID" value="GAA4754745.1"/>
    <property type="molecule type" value="Genomic_DNA"/>
</dbReference>
<keyword evidence="3 9" id="KW-0349">Heme</keyword>
<evidence type="ECO:0000256" key="5">
    <source>
        <dbReference type="ARBA" id="ARBA00022723"/>
    </source>
</evidence>
<proteinExistence type="inferred from homology"/>
<dbReference type="InterPro" id="IPR058240">
    <property type="entry name" value="rSAM_sf"/>
</dbReference>
<accession>A0ABP8ZEZ9</accession>
<keyword evidence="5 9" id="KW-0479">Metal-binding</keyword>
<dbReference type="NCBIfam" id="TIGR00539">
    <property type="entry name" value="hemN_rel"/>
    <property type="match status" value="1"/>
</dbReference>
<evidence type="ECO:0000256" key="1">
    <source>
        <dbReference type="ARBA" id="ARBA00006100"/>
    </source>
</evidence>
<dbReference type="SFLD" id="SFLDF00562">
    <property type="entry name" value="HemN-like__clustered_with_heat"/>
    <property type="match status" value="1"/>
</dbReference>
<gene>
    <name evidence="11" type="primary">hemW</name>
    <name evidence="11" type="ORF">GCM10023217_28020</name>
</gene>
<dbReference type="PROSITE" id="PS51918">
    <property type="entry name" value="RADICAL_SAM"/>
    <property type="match status" value="1"/>
</dbReference>
<evidence type="ECO:0000259" key="10">
    <source>
        <dbReference type="PROSITE" id="PS51918"/>
    </source>
</evidence>
<comment type="similarity">
    <text evidence="1">Belongs to the anaerobic coproporphyrinogen-III oxidase family. HemW subfamily.</text>
</comment>
<dbReference type="RefSeq" id="WP_345313971.1">
    <property type="nucleotide sequence ID" value="NZ_BAABIE010000013.1"/>
</dbReference>
<comment type="caution">
    <text evidence="11">The sequence shown here is derived from an EMBL/GenBank/DDBJ whole genome shotgun (WGS) entry which is preliminary data.</text>
</comment>
<keyword evidence="9" id="KW-0963">Cytoplasm</keyword>
<dbReference type="Gene3D" id="3.20.20.70">
    <property type="entry name" value="Aldolase class I"/>
    <property type="match status" value="1"/>
</dbReference>
<keyword evidence="8 9" id="KW-0143">Chaperone</keyword>
<comment type="subcellular location">
    <subcellularLocation>
        <location evidence="9">Cytoplasm</location>
    </subcellularLocation>
</comment>
<evidence type="ECO:0000313" key="11">
    <source>
        <dbReference type="EMBL" id="GAA4754745.1"/>
    </source>
</evidence>
<dbReference type="Pfam" id="PF06969">
    <property type="entry name" value="HemN_C"/>
    <property type="match status" value="1"/>
</dbReference>
<keyword evidence="4 9" id="KW-0949">S-adenosyl-L-methionine</keyword>
<evidence type="ECO:0000256" key="9">
    <source>
        <dbReference type="RuleBase" id="RU364116"/>
    </source>
</evidence>
<evidence type="ECO:0000256" key="4">
    <source>
        <dbReference type="ARBA" id="ARBA00022691"/>
    </source>
</evidence>
<dbReference type="Proteomes" id="UP001500822">
    <property type="component" value="Unassembled WGS sequence"/>
</dbReference>
<keyword evidence="12" id="KW-1185">Reference proteome</keyword>
<dbReference type="InterPro" id="IPR006638">
    <property type="entry name" value="Elp3/MiaA/NifB-like_rSAM"/>
</dbReference>
<reference evidence="12" key="1">
    <citation type="journal article" date="2019" name="Int. J. Syst. Evol. Microbiol.">
        <title>The Global Catalogue of Microorganisms (GCM) 10K type strain sequencing project: providing services to taxonomists for standard genome sequencing and annotation.</title>
        <authorList>
            <consortium name="The Broad Institute Genomics Platform"/>
            <consortium name="The Broad Institute Genome Sequencing Center for Infectious Disease"/>
            <person name="Wu L."/>
            <person name="Ma J."/>
        </authorList>
    </citation>
    <scope>NUCLEOTIDE SEQUENCE [LARGE SCALE GENOMIC DNA]</scope>
    <source>
        <strain evidence="12">JCM 18077</strain>
    </source>
</reference>
<dbReference type="SFLD" id="SFLDF00288">
    <property type="entry name" value="HemN-like__clustered_with_nucl"/>
    <property type="match status" value="1"/>
</dbReference>
<dbReference type="SMART" id="SM00729">
    <property type="entry name" value="Elp3"/>
    <property type="match status" value="1"/>
</dbReference>
<dbReference type="InterPro" id="IPR013785">
    <property type="entry name" value="Aldolase_TIM"/>
</dbReference>
<organism evidence="11 12">
    <name type="scientific">Gordonia alkaliphila</name>
    <dbReference type="NCBI Taxonomy" id="1053547"/>
    <lineage>
        <taxon>Bacteria</taxon>
        <taxon>Bacillati</taxon>
        <taxon>Actinomycetota</taxon>
        <taxon>Actinomycetes</taxon>
        <taxon>Mycobacteriales</taxon>
        <taxon>Gordoniaceae</taxon>
        <taxon>Gordonia</taxon>
    </lineage>
</organism>
<dbReference type="InterPro" id="IPR004559">
    <property type="entry name" value="HemW-like"/>
</dbReference>
<name>A0ABP8ZEZ9_9ACTN</name>
<dbReference type="CDD" id="cd01335">
    <property type="entry name" value="Radical_SAM"/>
    <property type="match status" value="1"/>
</dbReference>
<evidence type="ECO:0000256" key="2">
    <source>
        <dbReference type="ARBA" id="ARBA00017228"/>
    </source>
</evidence>
<keyword evidence="9" id="KW-0004">4Fe-4S</keyword>
<protein>
    <recommendedName>
        <fullName evidence="2 9">Heme chaperone HemW</fullName>
    </recommendedName>
</protein>
<dbReference type="SFLD" id="SFLDS00029">
    <property type="entry name" value="Radical_SAM"/>
    <property type="match status" value="1"/>
</dbReference>
<dbReference type="InterPro" id="IPR010723">
    <property type="entry name" value="HemN_C"/>
</dbReference>
<dbReference type="InterPro" id="IPR034505">
    <property type="entry name" value="Coproporphyrinogen-III_oxidase"/>
</dbReference>
<keyword evidence="6 9" id="KW-0408">Iron</keyword>
<evidence type="ECO:0000256" key="8">
    <source>
        <dbReference type="ARBA" id="ARBA00023186"/>
    </source>
</evidence>
<evidence type="ECO:0000256" key="3">
    <source>
        <dbReference type="ARBA" id="ARBA00022617"/>
    </source>
</evidence>
<comment type="function">
    <text evidence="9">Probably acts as a heme chaperone, transferring heme to an unknown acceptor. Binds one molecule of heme per monomer, possibly covalently. Binds 1 [4Fe-4S] cluster. The cluster is coordinated with 3 cysteines and an exchangeable S-adenosyl-L-methionine.</text>
</comment>
<evidence type="ECO:0000313" key="12">
    <source>
        <dbReference type="Proteomes" id="UP001500822"/>
    </source>
</evidence>
<evidence type="ECO:0000256" key="7">
    <source>
        <dbReference type="ARBA" id="ARBA00023014"/>
    </source>
</evidence>
<dbReference type="InterPro" id="IPR007197">
    <property type="entry name" value="rSAM"/>
</dbReference>
<keyword evidence="7 9" id="KW-0411">Iron-sulfur</keyword>
<dbReference type="Pfam" id="PF04055">
    <property type="entry name" value="Radical_SAM"/>
    <property type="match status" value="1"/>
</dbReference>
<dbReference type="SUPFAM" id="SSF102114">
    <property type="entry name" value="Radical SAM enzymes"/>
    <property type="match status" value="1"/>
</dbReference>
<evidence type="ECO:0000256" key="6">
    <source>
        <dbReference type="ARBA" id="ARBA00023004"/>
    </source>
</evidence>
<sequence>MSLRVPPTVLPSDAAARLTAVDPERPLSLYLHVPFCATRCGYCDFNTYTAGELGSSSSPESWAQAVRRELDAAAALLAPDRPVQTVFVGGGTPSLLGADGLADLLGAVRNSFELAPGAEVTTESNPESTSPEFFAGLADAGFTRISLGMQSAAPHVLRILDRRHTPGRALAAAREAAEAGFAHVNLDLIYGTPGETDDDLAASLDAVLSVPVDHVSAYALIVEDGTAFARKVRRGEVPMPDDDVLAARYEQIDARLSAAGLQWYEVSNWAAAEADSIPTETACRHNEAYWRSDDWWGIGPGAHSHVNGVRWWNQKHPATYADSLTAGALPVGGYEILTDEDAHTETVMLRLRMRSGLPADELSAEETERAGRAVDSGLLTLRDAAYVLTDRGRLLADGVIRDILVD</sequence>
<dbReference type="PANTHER" id="PTHR13932">
    <property type="entry name" value="COPROPORPHYRINIGEN III OXIDASE"/>
    <property type="match status" value="1"/>
</dbReference>
<dbReference type="SFLD" id="SFLDG01065">
    <property type="entry name" value="anaerobic_coproporphyrinogen-I"/>
    <property type="match status" value="1"/>
</dbReference>
<feature type="domain" description="Radical SAM core" evidence="10">
    <location>
        <begin position="21"/>
        <end position="262"/>
    </location>
</feature>
<dbReference type="PANTHER" id="PTHR13932:SF5">
    <property type="entry name" value="RADICAL S-ADENOSYL METHIONINE DOMAIN-CONTAINING PROTEIN 1, MITOCHONDRIAL"/>
    <property type="match status" value="1"/>
</dbReference>